<dbReference type="Pfam" id="PF03618">
    <property type="entry name" value="Kinase-PPPase"/>
    <property type="match status" value="1"/>
</dbReference>
<protein>
    <submittedName>
        <fullName evidence="5">Kinase/pyrophosphorylase</fullName>
    </submittedName>
</protein>
<sequence>MSTIRPVFYVSDGTGITAETIGHSLLTQFSGFNFVTDRMSFIDDAEKARDAALRVRAAGERYQ</sequence>
<name>A0A7X5N269_XANPE</name>
<feature type="non-terminal residue" evidence="5">
    <location>
        <position position="63"/>
    </location>
</feature>
<keyword evidence="3" id="KW-0547">Nucleotide-binding</keyword>
<keyword evidence="1" id="KW-0723">Serine/threonine-protein kinase</keyword>
<evidence type="ECO:0000256" key="2">
    <source>
        <dbReference type="ARBA" id="ARBA00022679"/>
    </source>
</evidence>
<dbReference type="AlphaFoldDB" id="A0A7X5N269"/>
<keyword evidence="4 5" id="KW-0418">Kinase</keyword>
<organism evidence="5 6">
    <name type="scientific">Xanthomonas perforans</name>
    <dbReference type="NCBI Taxonomy" id="442694"/>
    <lineage>
        <taxon>Bacteria</taxon>
        <taxon>Pseudomonadati</taxon>
        <taxon>Pseudomonadota</taxon>
        <taxon>Gammaproteobacteria</taxon>
        <taxon>Lysobacterales</taxon>
        <taxon>Lysobacteraceae</taxon>
        <taxon>Xanthomonas</taxon>
    </lineage>
</organism>
<reference evidence="5 6" key="1">
    <citation type="submission" date="2019-11" db="EMBL/GenBank/DDBJ databases">
        <title>Genome-resolved metagenomics to study the prevalence of co-infection and intraspecific heterogeneity among plant pathogen metapopulations.</title>
        <authorList>
            <person name="Newberry E."/>
            <person name="Bhandari R."/>
            <person name="Kemble J."/>
            <person name="Sikora E."/>
            <person name="Potnis N."/>
        </authorList>
    </citation>
    <scope>NUCLEOTIDE SEQUENCE [LARGE SCALE GENOMIC DNA]</scope>
    <source>
        <strain evidence="5">Xp_Tom_Tuscaloosa_18b</strain>
    </source>
</reference>
<evidence type="ECO:0000313" key="6">
    <source>
        <dbReference type="Proteomes" id="UP000471082"/>
    </source>
</evidence>
<dbReference type="Proteomes" id="UP000471082">
    <property type="component" value="Unassembled WGS sequence"/>
</dbReference>
<proteinExistence type="predicted"/>
<dbReference type="GO" id="GO:0005524">
    <property type="term" value="F:ATP binding"/>
    <property type="evidence" value="ECO:0007669"/>
    <property type="project" value="InterPro"/>
</dbReference>
<dbReference type="EMBL" id="JAAGYU010000754">
    <property type="protein sequence ID" value="NEL79569.1"/>
    <property type="molecule type" value="Genomic_DNA"/>
</dbReference>
<accession>A0A7X5N269</accession>
<comment type="caution">
    <text evidence="5">The sequence shown here is derived from an EMBL/GenBank/DDBJ whole genome shotgun (WGS) entry which is preliminary data.</text>
</comment>
<gene>
    <name evidence="5" type="ORF">G3W61_25455</name>
</gene>
<evidence type="ECO:0000256" key="4">
    <source>
        <dbReference type="ARBA" id="ARBA00022777"/>
    </source>
</evidence>
<dbReference type="InterPro" id="IPR005177">
    <property type="entry name" value="Kinase-pyrophosphorylase"/>
</dbReference>
<evidence type="ECO:0000256" key="3">
    <source>
        <dbReference type="ARBA" id="ARBA00022741"/>
    </source>
</evidence>
<evidence type="ECO:0000313" key="5">
    <source>
        <dbReference type="EMBL" id="NEL79569.1"/>
    </source>
</evidence>
<keyword evidence="2" id="KW-0808">Transferase</keyword>
<dbReference type="GO" id="GO:0004674">
    <property type="term" value="F:protein serine/threonine kinase activity"/>
    <property type="evidence" value="ECO:0007669"/>
    <property type="project" value="UniProtKB-KW"/>
</dbReference>
<evidence type="ECO:0000256" key="1">
    <source>
        <dbReference type="ARBA" id="ARBA00022527"/>
    </source>
</evidence>